<proteinExistence type="predicted"/>
<dbReference type="KEGG" id="mpri:MP3633_1444"/>
<keyword evidence="1" id="KW-0732">Signal</keyword>
<gene>
    <name evidence="2" type="ORF">MP3633_1444</name>
</gene>
<name>A0A859CUT7_9GAMM</name>
<evidence type="ECO:0000313" key="2">
    <source>
        <dbReference type="EMBL" id="QKK80178.1"/>
    </source>
</evidence>
<organism evidence="2 3">
    <name type="scientific">Marinomonas primoryensis</name>
    <dbReference type="NCBI Taxonomy" id="178399"/>
    <lineage>
        <taxon>Bacteria</taxon>
        <taxon>Pseudomonadati</taxon>
        <taxon>Pseudomonadota</taxon>
        <taxon>Gammaproteobacteria</taxon>
        <taxon>Oceanospirillales</taxon>
        <taxon>Oceanospirillaceae</taxon>
        <taxon>Marinomonas</taxon>
    </lineage>
</organism>
<sequence length="178" mass="19948">MKNLIVGVIVSALSFSVFANTESPYVGQESRKIKALSQQEIEGYLNGKGLEFAKAAELNQFPGPSHVLKVAKELNLTEEQTKRTQEIFDSMKSKATMLGNQFVEKERELDRQFSSGAINANSLKILLSDIGALQANIRHVHLNAHLDQKALLTKHQIYMYDQLRGYSTPDNNGTKHHH</sequence>
<feature type="signal peptide" evidence="1">
    <location>
        <begin position="1"/>
        <end position="19"/>
    </location>
</feature>
<evidence type="ECO:0000256" key="1">
    <source>
        <dbReference type="SAM" id="SignalP"/>
    </source>
</evidence>
<reference evidence="2 3" key="1">
    <citation type="submission" date="2020-06" db="EMBL/GenBank/DDBJ databases">
        <authorList>
            <person name="Voronona O.L."/>
            <person name="Aksenova E.I."/>
            <person name="Kunda M.S."/>
            <person name="Semenov A.N."/>
            <person name="Ryzhova N."/>
        </authorList>
    </citation>
    <scope>NUCLEOTIDE SEQUENCE [LARGE SCALE GENOMIC DNA]</scope>
    <source>
        <strain evidence="2 3">MPKMM3633</strain>
    </source>
</reference>
<protein>
    <submittedName>
        <fullName evidence="2">Putative secreted protein</fullName>
    </submittedName>
</protein>
<feature type="chain" id="PRO_5032316601" evidence="1">
    <location>
        <begin position="20"/>
        <end position="178"/>
    </location>
</feature>
<dbReference type="RefSeq" id="WP_176335007.1">
    <property type="nucleotide sequence ID" value="NZ_BAAAEF010000013.1"/>
</dbReference>
<dbReference type="Gene3D" id="1.20.120.1490">
    <property type="match status" value="1"/>
</dbReference>
<evidence type="ECO:0000313" key="3">
    <source>
        <dbReference type="Proteomes" id="UP000509371"/>
    </source>
</evidence>
<dbReference type="EMBL" id="CP054301">
    <property type="protein sequence ID" value="QKK80178.1"/>
    <property type="molecule type" value="Genomic_DNA"/>
</dbReference>
<dbReference type="Proteomes" id="UP000509371">
    <property type="component" value="Chromosome"/>
</dbReference>
<dbReference type="AlphaFoldDB" id="A0A859CUT7"/>
<accession>A0A859CUT7</accession>